<dbReference type="InterPro" id="IPR029058">
    <property type="entry name" value="AB_hydrolase_fold"/>
</dbReference>
<dbReference type="EC" id="3.1.1.-" evidence="6"/>
<evidence type="ECO:0000259" key="7">
    <source>
        <dbReference type="Pfam" id="PF00135"/>
    </source>
</evidence>
<dbReference type="InterPro" id="IPR000997">
    <property type="entry name" value="Cholinesterase"/>
</dbReference>
<evidence type="ECO:0000313" key="8">
    <source>
        <dbReference type="EMBL" id="GMS99366.1"/>
    </source>
</evidence>
<evidence type="ECO:0000256" key="3">
    <source>
        <dbReference type="ARBA" id="ARBA00022801"/>
    </source>
</evidence>
<dbReference type="PANTHER" id="PTHR43918:SF12">
    <property type="entry name" value="ACETYLCHOLINESTERASE 1"/>
    <property type="match status" value="1"/>
</dbReference>
<comment type="similarity">
    <text evidence="1 6">Belongs to the type-B carboxylesterase/lipase family.</text>
</comment>
<dbReference type="GO" id="GO:0006581">
    <property type="term" value="P:acetylcholine catabolic process"/>
    <property type="evidence" value="ECO:0007669"/>
    <property type="project" value="TreeGrafter"/>
</dbReference>
<dbReference type="PANTHER" id="PTHR43918">
    <property type="entry name" value="ACETYLCHOLINESTERASE"/>
    <property type="match status" value="1"/>
</dbReference>
<dbReference type="EMBL" id="BTSX01000005">
    <property type="protein sequence ID" value="GMS99366.1"/>
    <property type="molecule type" value="Genomic_DNA"/>
</dbReference>
<evidence type="ECO:0000313" key="9">
    <source>
        <dbReference type="Proteomes" id="UP001432027"/>
    </source>
</evidence>
<dbReference type="GO" id="GO:0005615">
    <property type="term" value="C:extracellular space"/>
    <property type="evidence" value="ECO:0007669"/>
    <property type="project" value="TreeGrafter"/>
</dbReference>
<dbReference type="Proteomes" id="UP001432027">
    <property type="component" value="Unassembled WGS sequence"/>
</dbReference>
<keyword evidence="5" id="KW-1015">Disulfide bond</keyword>
<evidence type="ECO:0000256" key="1">
    <source>
        <dbReference type="ARBA" id="ARBA00005964"/>
    </source>
</evidence>
<dbReference type="PRINTS" id="PR00878">
    <property type="entry name" value="CHOLNESTRASE"/>
</dbReference>
<protein>
    <recommendedName>
        <fullName evidence="6">Carboxylic ester hydrolase</fullName>
        <ecNumber evidence="6">3.1.1.-</ecNumber>
    </recommendedName>
</protein>
<dbReference type="InterPro" id="IPR019819">
    <property type="entry name" value="Carboxylesterase_B_CS"/>
</dbReference>
<keyword evidence="3 6" id="KW-0378">Hydrolase</keyword>
<dbReference type="SUPFAM" id="SSF53474">
    <property type="entry name" value="alpha/beta-Hydrolases"/>
    <property type="match status" value="1"/>
</dbReference>
<dbReference type="GO" id="GO:0019695">
    <property type="term" value="P:choline metabolic process"/>
    <property type="evidence" value="ECO:0007669"/>
    <property type="project" value="TreeGrafter"/>
</dbReference>
<organism evidence="8 9">
    <name type="scientific">Pristionchus entomophagus</name>
    <dbReference type="NCBI Taxonomy" id="358040"/>
    <lineage>
        <taxon>Eukaryota</taxon>
        <taxon>Metazoa</taxon>
        <taxon>Ecdysozoa</taxon>
        <taxon>Nematoda</taxon>
        <taxon>Chromadorea</taxon>
        <taxon>Rhabditida</taxon>
        <taxon>Rhabditina</taxon>
        <taxon>Diplogasteromorpha</taxon>
        <taxon>Diplogasteroidea</taxon>
        <taxon>Neodiplogasteridae</taxon>
        <taxon>Pristionchus</taxon>
    </lineage>
</organism>
<dbReference type="Pfam" id="PF00135">
    <property type="entry name" value="COesterase"/>
    <property type="match status" value="1"/>
</dbReference>
<dbReference type="AlphaFoldDB" id="A0AAV5TYT1"/>
<comment type="caution">
    <text evidence="8">The sequence shown here is derived from an EMBL/GenBank/DDBJ whole genome shotgun (WGS) entry which is preliminary data.</text>
</comment>
<accession>A0AAV5TYT1</accession>
<gene>
    <name evidence="8" type="ORF">PENTCL1PPCAC_21541</name>
</gene>
<feature type="domain" description="Carboxylesterase type B" evidence="7">
    <location>
        <begin position="16"/>
        <end position="292"/>
    </location>
</feature>
<dbReference type="InterPro" id="IPR019826">
    <property type="entry name" value="Carboxylesterase_B_AS"/>
</dbReference>
<keyword evidence="4" id="KW-0531">Neurotransmitter degradation</keyword>
<dbReference type="InterPro" id="IPR002018">
    <property type="entry name" value="CarbesteraseB"/>
</dbReference>
<evidence type="ECO:0000256" key="6">
    <source>
        <dbReference type="RuleBase" id="RU361235"/>
    </source>
</evidence>
<dbReference type="PROSITE" id="PS00122">
    <property type="entry name" value="CARBOXYLESTERASE_B_1"/>
    <property type="match status" value="1"/>
</dbReference>
<dbReference type="GO" id="GO:0003990">
    <property type="term" value="F:acetylcholinesterase activity"/>
    <property type="evidence" value="ECO:0007669"/>
    <property type="project" value="TreeGrafter"/>
</dbReference>
<proteinExistence type="inferred from homology"/>
<evidence type="ECO:0000256" key="2">
    <source>
        <dbReference type="ARBA" id="ARBA00022487"/>
    </source>
</evidence>
<dbReference type="PROSITE" id="PS00941">
    <property type="entry name" value="CARBOXYLESTERASE_B_2"/>
    <property type="match status" value="1"/>
</dbReference>
<keyword evidence="2" id="KW-0719">Serine esterase</keyword>
<dbReference type="GO" id="GO:0005886">
    <property type="term" value="C:plasma membrane"/>
    <property type="evidence" value="ECO:0007669"/>
    <property type="project" value="TreeGrafter"/>
</dbReference>
<evidence type="ECO:0000256" key="5">
    <source>
        <dbReference type="ARBA" id="ARBA00023157"/>
    </source>
</evidence>
<dbReference type="Gene3D" id="3.40.50.1820">
    <property type="entry name" value="alpha/beta hydrolase"/>
    <property type="match status" value="1"/>
</dbReference>
<sequence length="317" mass="35442">MATNTDDVIFLKDGSPVTGEMMIAPNGKLVTQFYGIPFAEPPVGKLRFRKPVPKAPWRNTLNANVPPNSCIQCLDTYFDDFVGATMWNANTEQSEDCLYLNVFVPEKPDPTKRLAVMVWVYGGGFATGTSTIDVYDGKIFSAEEKIIIVPFNYRVSIFGFLFMGTADAPGNMGLWDQNLALKWVHTNIAQFGGDNTRITLFGESAGAASVNLQMFSEKSTPYFHRAIIQSASATATWAIVPTGIIFSKYNKIFQKEKCVRDEEQYFFCSYIEKLWNCKRKVATRSFLSGTKSGHPCAISWTSRGRPWSIETSSQKKN</sequence>
<name>A0AAV5TYT1_9BILA</name>
<evidence type="ECO:0000256" key="4">
    <source>
        <dbReference type="ARBA" id="ARBA00022867"/>
    </source>
</evidence>
<reference evidence="8" key="1">
    <citation type="submission" date="2023-10" db="EMBL/GenBank/DDBJ databases">
        <title>Genome assembly of Pristionchus species.</title>
        <authorList>
            <person name="Yoshida K."/>
            <person name="Sommer R.J."/>
        </authorList>
    </citation>
    <scope>NUCLEOTIDE SEQUENCE</scope>
    <source>
        <strain evidence="8">RS0144</strain>
    </source>
</reference>
<keyword evidence="9" id="KW-1185">Reference proteome</keyword>
<dbReference type="InterPro" id="IPR050654">
    <property type="entry name" value="AChE-related_enzymes"/>
</dbReference>